<evidence type="ECO:0000256" key="1">
    <source>
        <dbReference type="ARBA" id="ARBA00022475"/>
    </source>
</evidence>
<evidence type="ECO:0000313" key="12">
    <source>
        <dbReference type="Proteomes" id="UP000293562"/>
    </source>
</evidence>
<reference evidence="11 12" key="1">
    <citation type="submission" date="2019-02" db="EMBL/GenBank/DDBJ databases">
        <title>Genomic Encyclopedia of Type Strains, Phase IV (KMG-IV): sequencing the most valuable type-strain genomes for metagenomic binning, comparative biology and taxonomic classification.</title>
        <authorList>
            <person name="Goeker M."/>
        </authorList>
    </citation>
    <scope>NUCLEOTIDE SEQUENCE [LARGE SCALE GENOMIC DNA]</scope>
    <source>
        <strain evidence="11 12">DSM 28825</strain>
    </source>
</reference>
<dbReference type="EC" id="2.3.1.275" evidence="10"/>
<evidence type="ECO:0000256" key="7">
    <source>
        <dbReference type="ARBA" id="ARBA00023136"/>
    </source>
</evidence>
<dbReference type="EMBL" id="SHKN01000001">
    <property type="protein sequence ID" value="RZT95718.1"/>
    <property type="molecule type" value="Genomic_DNA"/>
</dbReference>
<dbReference type="InterPro" id="IPR003811">
    <property type="entry name" value="G3P_acylTferase_PlsY"/>
</dbReference>
<evidence type="ECO:0000256" key="5">
    <source>
        <dbReference type="ARBA" id="ARBA00022989"/>
    </source>
</evidence>
<evidence type="ECO:0000256" key="8">
    <source>
        <dbReference type="ARBA" id="ARBA00023209"/>
    </source>
</evidence>
<feature type="transmembrane region" description="Helical" evidence="10">
    <location>
        <begin position="6"/>
        <end position="26"/>
    </location>
</feature>
<keyword evidence="8 10" id="KW-0594">Phospholipid biosynthesis</keyword>
<dbReference type="SMART" id="SM01207">
    <property type="entry name" value="G3P_acyltransf"/>
    <property type="match status" value="1"/>
</dbReference>
<organism evidence="11 12">
    <name type="scientific">Ancylomarina subtilis</name>
    <dbReference type="NCBI Taxonomy" id="1639035"/>
    <lineage>
        <taxon>Bacteria</taxon>
        <taxon>Pseudomonadati</taxon>
        <taxon>Bacteroidota</taxon>
        <taxon>Bacteroidia</taxon>
        <taxon>Marinilabiliales</taxon>
        <taxon>Marinifilaceae</taxon>
        <taxon>Ancylomarina</taxon>
    </lineage>
</organism>
<keyword evidence="3 10" id="KW-0808">Transferase</keyword>
<feature type="transmembrane region" description="Helical" evidence="10">
    <location>
        <begin position="118"/>
        <end position="139"/>
    </location>
</feature>
<evidence type="ECO:0000256" key="6">
    <source>
        <dbReference type="ARBA" id="ARBA00023098"/>
    </source>
</evidence>
<sequence length="200" mass="22174">MMSLSHEILFVLFSYLLGAIPMGYLLTKRFAGKNILELGSGNIGSTNVRRIAGKRLSIVTQVLDMIKGLLPIALFMCFDDKASASSNFIYFLAIAAIMGHNFSLFLKFRGGKGVNISLGASLLLAPYSVLISVMVYFLVKWQFKYVSLGSILLGISLPITELIIHGLTSTFYYLCICCFLIIMMHIKNIGRLLKNKELIS</sequence>
<keyword evidence="2 10" id="KW-0444">Lipid biosynthesis</keyword>
<evidence type="ECO:0000256" key="4">
    <source>
        <dbReference type="ARBA" id="ARBA00022692"/>
    </source>
</evidence>
<dbReference type="PANTHER" id="PTHR30309:SF0">
    <property type="entry name" value="GLYCEROL-3-PHOSPHATE ACYLTRANSFERASE-RELATED"/>
    <property type="match status" value="1"/>
</dbReference>
<comment type="similarity">
    <text evidence="10">Belongs to the PlsY family.</text>
</comment>
<comment type="subcellular location">
    <subcellularLocation>
        <location evidence="10">Cell membrane</location>
        <topology evidence="10">Multi-pass membrane protein</topology>
    </subcellularLocation>
</comment>
<name>A0A4Q7VID9_9BACT</name>
<keyword evidence="5 10" id="KW-1133">Transmembrane helix</keyword>
<dbReference type="Pfam" id="PF02660">
    <property type="entry name" value="G3P_acyltransf"/>
    <property type="match status" value="1"/>
</dbReference>
<dbReference type="OrthoDB" id="9777124at2"/>
<keyword evidence="6 10" id="KW-0443">Lipid metabolism</keyword>
<evidence type="ECO:0000256" key="10">
    <source>
        <dbReference type="HAMAP-Rule" id="MF_01043"/>
    </source>
</evidence>
<protein>
    <recommendedName>
        <fullName evidence="10">Glycerol-3-phosphate acyltransferase</fullName>
    </recommendedName>
    <alternativeName>
        <fullName evidence="10">Acyl-PO4 G3P acyltransferase</fullName>
    </alternativeName>
    <alternativeName>
        <fullName evidence="10">Acyl-phosphate--glycerol-3-phosphate acyltransferase</fullName>
    </alternativeName>
    <alternativeName>
        <fullName evidence="10">G3P acyltransferase</fullName>
        <shortName evidence="10">GPAT</shortName>
        <ecNumber evidence="10">2.3.1.275</ecNumber>
    </alternativeName>
    <alternativeName>
        <fullName evidence="10">Lysophosphatidic acid synthase</fullName>
        <shortName evidence="10">LPA synthase</shortName>
    </alternativeName>
</protein>
<evidence type="ECO:0000313" key="11">
    <source>
        <dbReference type="EMBL" id="RZT95718.1"/>
    </source>
</evidence>
<feature type="transmembrane region" description="Helical" evidence="10">
    <location>
        <begin position="88"/>
        <end position="106"/>
    </location>
</feature>
<dbReference type="HAMAP" id="MF_01043">
    <property type="entry name" value="PlsY"/>
    <property type="match status" value="1"/>
</dbReference>
<dbReference type="GO" id="GO:0008654">
    <property type="term" value="P:phospholipid biosynthetic process"/>
    <property type="evidence" value="ECO:0007669"/>
    <property type="project" value="UniProtKB-UniRule"/>
</dbReference>
<proteinExistence type="inferred from homology"/>
<feature type="transmembrane region" description="Helical" evidence="10">
    <location>
        <begin position="171"/>
        <end position="190"/>
    </location>
</feature>
<dbReference type="NCBIfam" id="TIGR00023">
    <property type="entry name" value="glycerol-3-phosphate 1-O-acyltransferase PlsY"/>
    <property type="match status" value="1"/>
</dbReference>
<keyword evidence="7 10" id="KW-0472">Membrane</keyword>
<keyword evidence="4 10" id="KW-0812">Transmembrane</keyword>
<dbReference type="PANTHER" id="PTHR30309">
    <property type="entry name" value="INNER MEMBRANE PROTEIN YGIH"/>
    <property type="match status" value="1"/>
</dbReference>
<dbReference type="UniPathway" id="UPA00085"/>
<dbReference type="Proteomes" id="UP000293562">
    <property type="component" value="Unassembled WGS sequence"/>
</dbReference>
<comment type="caution">
    <text evidence="11">The sequence shown here is derived from an EMBL/GenBank/DDBJ whole genome shotgun (WGS) entry which is preliminary data.</text>
</comment>
<evidence type="ECO:0000256" key="3">
    <source>
        <dbReference type="ARBA" id="ARBA00022679"/>
    </source>
</evidence>
<comment type="function">
    <text evidence="10">Catalyzes the transfer of an acyl group from acyl-phosphate (acyl-PO(4)) to glycerol-3-phosphate (G3P) to form lysophosphatidic acid (LPA). This enzyme utilizes acyl-phosphate as fatty acyl donor, but not acyl-CoA or acyl-ACP.</text>
</comment>
<comment type="catalytic activity">
    <reaction evidence="10">
        <text>an acyl phosphate + sn-glycerol 3-phosphate = a 1-acyl-sn-glycero-3-phosphate + phosphate</text>
        <dbReference type="Rhea" id="RHEA:34075"/>
        <dbReference type="ChEBI" id="CHEBI:43474"/>
        <dbReference type="ChEBI" id="CHEBI:57597"/>
        <dbReference type="ChEBI" id="CHEBI:57970"/>
        <dbReference type="ChEBI" id="CHEBI:59918"/>
        <dbReference type="EC" id="2.3.1.275"/>
    </reaction>
</comment>
<evidence type="ECO:0000256" key="9">
    <source>
        <dbReference type="ARBA" id="ARBA00023264"/>
    </source>
</evidence>
<evidence type="ECO:0000256" key="2">
    <source>
        <dbReference type="ARBA" id="ARBA00022516"/>
    </source>
</evidence>
<dbReference type="AlphaFoldDB" id="A0A4Q7VID9"/>
<gene>
    <name evidence="10" type="primary">plsY</name>
    <name evidence="11" type="ORF">EV201_0342</name>
</gene>
<keyword evidence="9 10" id="KW-1208">Phospholipid metabolism</keyword>
<accession>A0A4Q7VID9</accession>
<comment type="subunit">
    <text evidence="10">Probably interacts with PlsX.</text>
</comment>
<feature type="transmembrane region" description="Helical" evidence="10">
    <location>
        <begin position="56"/>
        <end position="76"/>
    </location>
</feature>
<keyword evidence="1 10" id="KW-1003">Cell membrane</keyword>
<dbReference type="GO" id="GO:0043772">
    <property type="term" value="F:acyl-phosphate glycerol-3-phosphate acyltransferase activity"/>
    <property type="evidence" value="ECO:0007669"/>
    <property type="project" value="UniProtKB-UniRule"/>
</dbReference>
<comment type="pathway">
    <text evidence="10">Lipid metabolism; phospholipid metabolism.</text>
</comment>
<dbReference type="GO" id="GO:0005886">
    <property type="term" value="C:plasma membrane"/>
    <property type="evidence" value="ECO:0007669"/>
    <property type="project" value="UniProtKB-SubCell"/>
</dbReference>
<keyword evidence="11" id="KW-0012">Acyltransferase</keyword>
<keyword evidence="12" id="KW-1185">Reference proteome</keyword>